<name>A0A564XZB8_HYMDI</name>
<evidence type="ECO:0000313" key="3">
    <source>
        <dbReference type="Proteomes" id="UP000321570"/>
    </source>
</evidence>
<gene>
    <name evidence="2" type="ORF">WMSIL1_LOCUS1471</name>
</gene>
<reference evidence="2 3" key="1">
    <citation type="submission" date="2019-07" db="EMBL/GenBank/DDBJ databases">
        <authorList>
            <person name="Jastrzebski P J."/>
            <person name="Paukszto L."/>
            <person name="Jastrzebski P J."/>
        </authorList>
    </citation>
    <scope>NUCLEOTIDE SEQUENCE [LARGE SCALE GENOMIC DNA]</scope>
    <source>
        <strain evidence="2 3">WMS-il1</strain>
    </source>
</reference>
<keyword evidence="1" id="KW-0732">Signal</keyword>
<feature type="signal peptide" evidence="1">
    <location>
        <begin position="1"/>
        <end position="23"/>
    </location>
</feature>
<proteinExistence type="predicted"/>
<accession>A0A564XZB8</accession>
<dbReference type="AlphaFoldDB" id="A0A564XZB8"/>
<feature type="chain" id="PRO_5021845796" evidence="1">
    <location>
        <begin position="24"/>
        <end position="79"/>
    </location>
</feature>
<organism evidence="2 3">
    <name type="scientific">Hymenolepis diminuta</name>
    <name type="common">Rat tapeworm</name>
    <dbReference type="NCBI Taxonomy" id="6216"/>
    <lineage>
        <taxon>Eukaryota</taxon>
        <taxon>Metazoa</taxon>
        <taxon>Spiralia</taxon>
        <taxon>Lophotrochozoa</taxon>
        <taxon>Platyhelminthes</taxon>
        <taxon>Cestoda</taxon>
        <taxon>Eucestoda</taxon>
        <taxon>Cyclophyllidea</taxon>
        <taxon>Hymenolepididae</taxon>
        <taxon>Hymenolepis</taxon>
    </lineage>
</organism>
<protein>
    <submittedName>
        <fullName evidence="2">Uncharacterized protein</fullName>
    </submittedName>
</protein>
<keyword evidence="3" id="KW-1185">Reference proteome</keyword>
<dbReference type="Proteomes" id="UP000321570">
    <property type="component" value="Unassembled WGS sequence"/>
</dbReference>
<sequence>MLNFQVNLGIFLLGALFVSSTSCFPSYSENSLLPFKRQVKPMYFVSDVRPAWSPYYDFDELNDYELAKRSRTHMPYHFG</sequence>
<evidence type="ECO:0000256" key="1">
    <source>
        <dbReference type="SAM" id="SignalP"/>
    </source>
</evidence>
<evidence type="ECO:0000313" key="2">
    <source>
        <dbReference type="EMBL" id="VUZ40246.1"/>
    </source>
</evidence>
<dbReference type="EMBL" id="CABIJS010000033">
    <property type="protein sequence ID" value="VUZ40246.1"/>
    <property type="molecule type" value="Genomic_DNA"/>
</dbReference>